<dbReference type="Pfam" id="PF00097">
    <property type="entry name" value="zf-C3HC4"/>
    <property type="match status" value="1"/>
</dbReference>
<dbReference type="GO" id="GO:0005634">
    <property type="term" value="C:nucleus"/>
    <property type="evidence" value="ECO:0007669"/>
    <property type="project" value="UniProtKB-ARBA"/>
</dbReference>
<dbReference type="PANTHER" id="PTHR15067:SF4">
    <property type="entry name" value="E3 UBIQUITIN-PROTEIN LIGASE RNF8"/>
    <property type="match status" value="1"/>
</dbReference>
<keyword evidence="4" id="KW-0479">Metal-binding</keyword>
<dbReference type="Gene3D" id="2.60.200.20">
    <property type="match status" value="1"/>
</dbReference>
<sequence length="572" mass="67373">MTAMEKSESGTMEICEPMAVSVEKCKSMTEGDTRGSRKMETEETEETDADTRKRIMEEEFQPVLTRLPSDEPSCGSNCIRINKDQFRIGRKPDNDEVILSVWISRNHCVLHRDKNSDNWFVTNLSSTDTLLNGAHIPRNSTSIIQEGDVLQLSLSDCFKYTFSYVKKDRECIKYPKLEENKCELGNVLDKQRSFVAFQESERKYLEKQLLDKQLEQENLKEELEKLLQDQKFTKTCNNDLNNQIAELQKKIEVGNSTELELQQKYRDLLGKLEEERLKFEEKLAQEKQKWQQVLKETKQEKEKLEMSMVEQMEELREKLEKKQQEEWQKKIDNLLLEEKNVQLKLQNEKQLLEHKLKQMEEELKQKEEQAKLEQQLQLQQQEEQRLQLAQQQEQIQQQQALIAQPIDIQNCIIVEIPELEIPSSNKFNLNNQLPTMETIDLTSDAESTSSSFKNCQDEAVIDKVNNIMDEQLTCSICSELFVRAMTLNCTHTFCRHCIDLWIERKPPNERQNCPTCRTKIVSMTRSLVVDNFIEKMLETLTPEEMQKRKNLIQERRMYTARHPKKGVCTKRK</sequence>
<dbReference type="InParanoid" id="A0A7M7QAD3"/>
<dbReference type="RefSeq" id="XP_031782397.1">
    <property type="nucleotide sequence ID" value="XM_031926537.2"/>
</dbReference>
<dbReference type="OrthoDB" id="5330228at2759"/>
<keyword evidence="7" id="KW-0862">Zinc</keyword>
<dbReference type="InterPro" id="IPR013083">
    <property type="entry name" value="Znf_RING/FYVE/PHD"/>
</dbReference>
<keyword evidence="6" id="KW-0833">Ubl conjugation pathway</keyword>
<dbReference type="CDD" id="cd00060">
    <property type="entry name" value="FHA"/>
    <property type="match status" value="1"/>
</dbReference>
<dbReference type="InterPro" id="IPR001841">
    <property type="entry name" value="Znf_RING"/>
</dbReference>
<dbReference type="Gene3D" id="3.30.40.10">
    <property type="entry name" value="Zinc/RING finger domain, C3HC4 (zinc finger)"/>
    <property type="match status" value="1"/>
</dbReference>
<evidence type="ECO:0000256" key="7">
    <source>
        <dbReference type="ARBA" id="ARBA00022833"/>
    </source>
</evidence>
<feature type="domain" description="RING-type" evidence="12">
    <location>
        <begin position="474"/>
        <end position="517"/>
    </location>
</feature>
<feature type="coiled-coil region" evidence="9">
    <location>
        <begin position="202"/>
        <end position="401"/>
    </location>
</feature>
<organism evidence="13 14">
    <name type="scientific">Nasonia vitripennis</name>
    <name type="common">Parasitic wasp</name>
    <dbReference type="NCBI Taxonomy" id="7425"/>
    <lineage>
        <taxon>Eukaryota</taxon>
        <taxon>Metazoa</taxon>
        <taxon>Ecdysozoa</taxon>
        <taxon>Arthropoda</taxon>
        <taxon>Hexapoda</taxon>
        <taxon>Insecta</taxon>
        <taxon>Pterygota</taxon>
        <taxon>Neoptera</taxon>
        <taxon>Endopterygota</taxon>
        <taxon>Hymenoptera</taxon>
        <taxon>Apocrita</taxon>
        <taxon>Proctotrupomorpha</taxon>
        <taxon>Chalcidoidea</taxon>
        <taxon>Pteromalidae</taxon>
        <taxon>Pteromalinae</taxon>
        <taxon>Nasonia</taxon>
    </lineage>
</organism>
<keyword evidence="9" id="KW-0175">Coiled coil</keyword>
<keyword evidence="14" id="KW-1185">Reference proteome</keyword>
<keyword evidence="3" id="KW-0808">Transferase</keyword>
<dbReference type="SMR" id="A0A7M7QAD3"/>
<dbReference type="InterPro" id="IPR008984">
    <property type="entry name" value="SMAD_FHA_dom_sf"/>
</dbReference>
<dbReference type="GeneID" id="100678370"/>
<dbReference type="SUPFAM" id="SSF57850">
    <property type="entry name" value="RING/U-box"/>
    <property type="match status" value="1"/>
</dbReference>
<dbReference type="Pfam" id="PF00498">
    <property type="entry name" value="FHA"/>
    <property type="match status" value="1"/>
</dbReference>
<dbReference type="AlphaFoldDB" id="A0A7M7QAD3"/>
<dbReference type="GO" id="GO:0035861">
    <property type="term" value="C:site of double-strand break"/>
    <property type="evidence" value="ECO:0007669"/>
    <property type="project" value="TreeGrafter"/>
</dbReference>
<dbReference type="InterPro" id="IPR017907">
    <property type="entry name" value="Znf_RING_CS"/>
</dbReference>
<dbReference type="PROSITE" id="PS50089">
    <property type="entry name" value="ZF_RING_2"/>
    <property type="match status" value="1"/>
</dbReference>
<evidence type="ECO:0000256" key="1">
    <source>
        <dbReference type="ARBA" id="ARBA00005797"/>
    </source>
</evidence>
<dbReference type="Proteomes" id="UP000002358">
    <property type="component" value="Chromosome 1"/>
</dbReference>
<comment type="similarity">
    <text evidence="1">Belongs to the CHFR family.</text>
</comment>
<dbReference type="SMART" id="SM00240">
    <property type="entry name" value="FHA"/>
    <property type="match status" value="1"/>
</dbReference>
<evidence type="ECO:0000256" key="8">
    <source>
        <dbReference type="PROSITE-ProRule" id="PRU00175"/>
    </source>
</evidence>
<proteinExistence type="inferred from homology"/>
<dbReference type="GO" id="GO:0042393">
    <property type="term" value="F:histone binding"/>
    <property type="evidence" value="ECO:0007669"/>
    <property type="project" value="TreeGrafter"/>
</dbReference>
<evidence type="ECO:0000256" key="5">
    <source>
        <dbReference type="ARBA" id="ARBA00022771"/>
    </source>
</evidence>
<evidence type="ECO:0000313" key="14">
    <source>
        <dbReference type="Proteomes" id="UP000002358"/>
    </source>
</evidence>
<dbReference type="PROSITE" id="PS00518">
    <property type="entry name" value="ZF_RING_1"/>
    <property type="match status" value="1"/>
</dbReference>
<accession>A0A7M7QAD3</accession>
<dbReference type="GO" id="GO:0006302">
    <property type="term" value="P:double-strand break repair"/>
    <property type="evidence" value="ECO:0007669"/>
    <property type="project" value="TreeGrafter"/>
</dbReference>
<dbReference type="EnsemblMetazoa" id="XM_031926537">
    <property type="protein sequence ID" value="XP_031782397"/>
    <property type="gene ID" value="LOC100678370"/>
</dbReference>
<dbReference type="SMART" id="SM00184">
    <property type="entry name" value="RING"/>
    <property type="match status" value="1"/>
</dbReference>
<evidence type="ECO:0000256" key="4">
    <source>
        <dbReference type="ARBA" id="ARBA00022723"/>
    </source>
</evidence>
<evidence type="ECO:0000259" key="11">
    <source>
        <dbReference type="PROSITE" id="PS50006"/>
    </source>
</evidence>
<evidence type="ECO:0000313" key="13">
    <source>
        <dbReference type="EnsemblMetazoa" id="XP_031782397"/>
    </source>
</evidence>
<dbReference type="GO" id="GO:0005829">
    <property type="term" value="C:cytosol"/>
    <property type="evidence" value="ECO:0007669"/>
    <property type="project" value="TreeGrafter"/>
</dbReference>
<dbReference type="GO" id="GO:0070936">
    <property type="term" value="P:protein K48-linked ubiquitination"/>
    <property type="evidence" value="ECO:0007669"/>
    <property type="project" value="TreeGrafter"/>
</dbReference>
<evidence type="ECO:0000259" key="12">
    <source>
        <dbReference type="PROSITE" id="PS50089"/>
    </source>
</evidence>
<dbReference type="GO" id="GO:0061630">
    <property type="term" value="F:ubiquitin protein ligase activity"/>
    <property type="evidence" value="ECO:0007669"/>
    <property type="project" value="TreeGrafter"/>
</dbReference>
<feature type="compositionally biased region" description="Basic and acidic residues" evidence="10">
    <location>
        <begin position="25"/>
        <end position="41"/>
    </location>
</feature>
<name>A0A7M7QAD3_NASVI</name>
<dbReference type="InterPro" id="IPR000253">
    <property type="entry name" value="FHA_dom"/>
</dbReference>
<dbReference type="KEGG" id="nvi:100678370"/>
<dbReference type="PANTHER" id="PTHR15067">
    <property type="entry name" value="E3 UBIQUITIN-PROTEIN LIGASE RNF8"/>
    <property type="match status" value="1"/>
</dbReference>
<dbReference type="GO" id="GO:0000151">
    <property type="term" value="C:ubiquitin ligase complex"/>
    <property type="evidence" value="ECO:0007669"/>
    <property type="project" value="TreeGrafter"/>
</dbReference>
<dbReference type="InterPro" id="IPR018957">
    <property type="entry name" value="Znf_C3HC4_RING-type"/>
</dbReference>
<evidence type="ECO:0000256" key="6">
    <source>
        <dbReference type="ARBA" id="ARBA00022786"/>
    </source>
</evidence>
<evidence type="ECO:0000256" key="9">
    <source>
        <dbReference type="SAM" id="Coils"/>
    </source>
</evidence>
<dbReference type="PROSITE" id="PS50006">
    <property type="entry name" value="FHA_DOMAIN"/>
    <property type="match status" value="1"/>
</dbReference>
<feature type="region of interest" description="Disordered" evidence="10">
    <location>
        <begin position="25"/>
        <end position="50"/>
    </location>
</feature>
<keyword evidence="5 8" id="KW-0863">Zinc-finger</keyword>
<evidence type="ECO:0000256" key="10">
    <source>
        <dbReference type="SAM" id="MobiDB-lite"/>
    </source>
</evidence>
<evidence type="ECO:0000256" key="2">
    <source>
        <dbReference type="ARBA" id="ARBA00017908"/>
    </source>
</evidence>
<feature type="domain" description="FHA" evidence="11">
    <location>
        <begin position="86"/>
        <end position="136"/>
    </location>
</feature>
<protein>
    <recommendedName>
        <fullName evidence="2">E3 ubiquitin-protein ligase CHFR</fullName>
    </recommendedName>
</protein>
<reference evidence="13" key="1">
    <citation type="submission" date="2021-01" db="UniProtKB">
        <authorList>
            <consortium name="EnsemblMetazoa"/>
        </authorList>
    </citation>
    <scope>IDENTIFICATION</scope>
</reference>
<dbReference type="SUPFAM" id="SSF49879">
    <property type="entry name" value="SMAD/FHA domain"/>
    <property type="match status" value="1"/>
</dbReference>
<dbReference type="GO" id="GO:0008270">
    <property type="term" value="F:zinc ion binding"/>
    <property type="evidence" value="ECO:0007669"/>
    <property type="project" value="UniProtKB-KW"/>
</dbReference>
<evidence type="ECO:0000256" key="3">
    <source>
        <dbReference type="ARBA" id="ARBA00022679"/>
    </source>
</evidence>
<dbReference type="GO" id="GO:0006511">
    <property type="term" value="P:ubiquitin-dependent protein catabolic process"/>
    <property type="evidence" value="ECO:0007669"/>
    <property type="project" value="TreeGrafter"/>
</dbReference>